<dbReference type="PANTHER" id="PTHR23389:SF6">
    <property type="entry name" value="REPLICATION FACTOR C SUBUNIT 1"/>
    <property type="match status" value="1"/>
</dbReference>
<feature type="non-terminal residue" evidence="5">
    <location>
        <position position="331"/>
    </location>
</feature>
<dbReference type="GO" id="GO:0016887">
    <property type="term" value="F:ATP hydrolysis activity"/>
    <property type="evidence" value="ECO:0007669"/>
    <property type="project" value="InterPro"/>
</dbReference>
<dbReference type="SMART" id="SM00382">
    <property type="entry name" value="AAA"/>
    <property type="match status" value="1"/>
</dbReference>
<dbReference type="GO" id="GO:0005524">
    <property type="term" value="F:ATP binding"/>
    <property type="evidence" value="ECO:0007669"/>
    <property type="project" value="UniProtKB-KW"/>
</dbReference>
<dbReference type="Pfam" id="PF00004">
    <property type="entry name" value="AAA"/>
    <property type="match status" value="1"/>
</dbReference>
<sequence length="331" mass="35599">GRDRAGPRPFIYPPRLPPGQMAVAWVRRAPISERYRPHRLDDVLGPPRSRQALRAWAADWNAGRIPARRAVVLSGPPGVGKTSTALALAEEMGWSLVEMNASDARNETSIQQVAGRASITHPLEDGPATGSARHSLILLDEADCLTGRRNESARPAPVPPTLAEFLRGRYGAVEALNAAWGLGSPGHPAAFGGWGDLPRTPGRSAWARLAPAQRDLADWKSVPGPGDLSDRGGLGAIAKLVRWTRQPLVLTVNDERVLTRYSPVFRQSVLRVGFEPLREPDLAGLVRRVAEREGVRTGPGVVEAIVKKSRGDVRAALNDLEAVAPLPPGPD</sequence>
<dbReference type="InterPro" id="IPR027417">
    <property type="entry name" value="P-loop_NTPase"/>
</dbReference>
<evidence type="ECO:0000256" key="1">
    <source>
        <dbReference type="ARBA" id="ARBA00022705"/>
    </source>
</evidence>
<dbReference type="CDD" id="cd00009">
    <property type="entry name" value="AAA"/>
    <property type="match status" value="1"/>
</dbReference>
<feature type="non-terminal residue" evidence="5">
    <location>
        <position position="1"/>
    </location>
</feature>
<dbReference type="GO" id="GO:0006260">
    <property type="term" value="P:DNA replication"/>
    <property type="evidence" value="ECO:0007669"/>
    <property type="project" value="UniProtKB-KW"/>
</dbReference>
<dbReference type="PANTHER" id="PTHR23389">
    <property type="entry name" value="CHROMOSOME TRANSMISSION FIDELITY FACTOR 18"/>
    <property type="match status" value="1"/>
</dbReference>
<dbReference type="Gene3D" id="3.40.50.300">
    <property type="entry name" value="P-loop containing nucleotide triphosphate hydrolases"/>
    <property type="match status" value="1"/>
</dbReference>
<dbReference type="InterPro" id="IPR003959">
    <property type="entry name" value="ATPase_AAA_core"/>
</dbReference>
<evidence type="ECO:0000256" key="3">
    <source>
        <dbReference type="ARBA" id="ARBA00022840"/>
    </source>
</evidence>
<dbReference type="InterPro" id="IPR047854">
    <property type="entry name" value="RFC_lid"/>
</dbReference>
<keyword evidence="3" id="KW-0067">ATP-binding</keyword>
<accession>T1CDF9</accession>
<organism evidence="5">
    <name type="scientific">mine drainage metagenome</name>
    <dbReference type="NCBI Taxonomy" id="410659"/>
    <lineage>
        <taxon>unclassified sequences</taxon>
        <taxon>metagenomes</taxon>
        <taxon>ecological metagenomes</taxon>
    </lineage>
</organism>
<dbReference type="CDD" id="cd18140">
    <property type="entry name" value="HLD_clamp_RFC"/>
    <property type="match status" value="1"/>
</dbReference>
<proteinExistence type="predicted"/>
<keyword evidence="2" id="KW-0547">Nucleotide-binding</keyword>
<keyword evidence="1" id="KW-0235">DNA replication</keyword>
<name>T1CDF9_9ZZZZ</name>
<feature type="domain" description="AAA+ ATPase" evidence="4">
    <location>
        <begin position="67"/>
        <end position="274"/>
    </location>
</feature>
<dbReference type="Gene3D" id="1.10.8.60">
    <property type="match status" value="1"/>
</dbReference>
<gene>
    <name evidence="5" type="ORF">B1B_06788</name>
</gene>
<evidence type="ECO:0000313" key="5">
    <source>
        <dbReference type="EMBL" id="EQD63924.1"/>
    </source>
</evidence>
<reference evidence="5" key="2">
    <citation type="journal article" date="2014" name="ISME J.">
        <title>Microbial stratification in low pH oxic and suboxic macroscopic growths along an acid mine drainage.</title>
        <authorList>
            <person name="Mendez-Garcia C."/>
            <person name="Mesa V."/>
            <person name="Sprenger R.R."/>
            <person name="Richter M."/>
            <person name="Diez M.S."/>
            <person name="Solano J."/>
            <person name="Bargiela R."/>
            <person name="Golyshina O.V."/>
            <person name="Manteca A."/>
            <person name="Ramos J.L."/>
            <person name="Gallego J.R."/>
            <person name="Llorente I."/>
            <person name="Martins Dos Santos V.A."/>
            <person name="Jensen O.N."/>
            <person name="Pelaez A.I."/>
            <person name="Sanchez J."/>
            <person name="Ferrer M."/>
        </authorList>
    </citation>
    <scope>NUCLEOTIDE SEQUENCE</scope>
</reference>
<protein>
    <submittedName>
        <fullName evidence="5">Replication factor C large subunit</fullName>
    </submittedName>
</protein>
<dbReference type="EMBL" id="AUZY01004310">
    <property type="protein sequence ID" value="EQD63924.1"/>
    <property type="molecule type" value="Genomic_DNA"/>
</dbReference>
<dbReference type="AlphaFoldDB" id="T1CDF9"/>
<reference evidence="5" key="1">
    <citation type="submission" date="2013-08" db="EMBL/GenBank/DDBJ databases">
        <authorList>
            <person name="Mendez C."/>
            <person name="Richter M."/>
            <person name="Ferrer M."/>
            <person name="Sanchez J."/>
        </authorList>
    </citation>
    <scope>NUCLEOTIDE SEQUENCE</scope>
</reference>
<evidence type="ECO:0000256" key="2">
    <source>
        <dbReference type="ARBA" id="ARBA00022741"/>
    </source>
</evidence>
<comment type="caution">
    <text evidence="5">The sequence shown here is derived from an EMBL/GenBank/DDBJ whole genome shotgun (WGS) entry which is preliminary data.</text>
</comment>
<evidence type="ECO:0000259" key="4">
    <source>
        <dbReference type="SMART" id="SM00382"/>
    </source>
</evidence>
<dbReference type="InterPro" id="IPR003593">
    <property type="entry name" value="AAA+_ATPase"/>
</dbReference>
<dbReference type="SUPFAM" id="SSF52540">
    <property type="entry name" value="P-loop containing nucleoside triphosphate hydrolases"/>
    <property type="match status" value="1"/>
</dbReference>